<name>A0ABR1KAF1_9PEZI</name>
<proteinExistence type="predicted"/>
<dbReference type="Proteomes" id="UP001363622">
    <property type="component" value="Unassembled WGS sequence"/>
</dbReference>
<organism evidence="1 2">
    <name type="scientific">Phyllosticta citriasiana</name>
    <dbReference type="NCBI Taxonomy" id="595635"/>
    <lineage>
        <taxon>Eukaryota</taxon>
        <taxon>Fungi</taxon>
        <taxon>Dikarya</taxon>
        <taxon>Ascomycota</taxon>
        <taxon>Pezizomycotina</taxon>
        <taxon>Dothideomycetes</taxon>
        <taxon>Dothideomycetes incertae sedis</taxon>
        <taxon>Botryosphaeriales</taxon>
        <taxon>Phyllostictaceae</taxon>
        <taxon>Phyllosticta</taxon>
    </lineage>
</organism>
<keyword evidence="2" id="KW-1185">Reference proteome</keyword>
<protein>
    <submittedName>
        <fullName evidence="1">Uncharacterized protein</fullName>
    </submittedName>
</protein>
<accession>A0ABR1KAF1</accession>
<evidence type="ECO:0000313" key="2">
    <source>
        <dbReference type="Proteomes" id="UP001363622"/>
    </source>
</evidence>
<gene>
    <name evidence="1" type="ORF">IWZ03DRAFT_363676</name>
</gene>
<reference evidence="1 2" key="1">
    <citation type="submission" date="2024-04" db="EMBL/GenBank/DDBJ databases">
        <title>Phyllosticta paracitricarpa is synonymous to the EU quarantine fungus P. citricarpa based on phylogenomic analyses.</title>
        <authorList>
            <consortium name="Lawrence Berkeley National Laboratory"/>
            <person name="Van Ingen-Buijs V.A."/>
            <person name="Van Westerhoven A.C."/>
            <person name="Haridas S."/>
            <person name="Skiadas P."/>
            <person name="Martin F."/>
            <person name="Groenewald J.Z."/>
            <person name="Crous P.W."/>
            <person name="Seidl M.F."/>
        </authorList>
    </citation>
    <scope>NUCLEOTIDE SEQUENCE [LARGE SCALE GENOMIC DNA]</scope>
    <source>
        <strain evidence="1 2">CBS 123371</strain>
    </source>
</reference>
<comment type="caution">
    <text evidence="1">The sequence shown here is derived from an EMBL/GenBank/DDBJ whole genome shotgun (WGS) entry which is preliminary data.</text>
</comment>
<dbReference type="EMBL" id="JBBPHU010000016">
    <property type="protein sequence ID" value="KAK7509693.1"/>
    <property type="molecule type" value="Genomic_DNA"/>
</dbReference>
<evidence type="ECO:0000313" key="1">
    <source>
        <dbReference type="EMBL" id="KAK7509693.1"/>
    </source>
</evidence>
<sequence>MECNSANRTLGDDVGNIQRLLGLYLYAVKRAALLKGPKKELSADLAPNISSLAAAEPRLRWLLLHWQSLREGVEWVRYHSALVPPACLALPAPARLSGSPRYSEGKPKRACLAPLSCSRLLLRAESGACLLDCVHMSMFGYMHSLCESTWTHGASKRHATPQPRVVEAIRKGALHHLPSKLRLSLMVDRGVVWGQSTNKEIGATEDGLAENNSSGQGNFNVSSAAASLQPEHVFVDTENQPCTRLVSHIQVPGIIVPAIHTDDTCFASQGRFERSVGRSTHRGG</sequence>